<proteinExistence type="predicted"/>
<gene>
    <name evidence="1" type="ORF">CDAR_284161</name>
</gene>
<evidence type="ECO:0000313" key="1">
    <source>
        <dbReference type="EMBL" id="GIX99556.1"/>
    </source>
</evidence>
<sequence>MRHWADRGMSGPGFIMKETGYQYTQILHPPSKDEHQLRVLRGKTLISLIYPQISGSSSTFLEFIQIYRAPVVSRVDLSHTFGSFLLSMRTW</sequence>
<dbReference type="AlphaFoldDB" id="A0AAV4PR72"/>
<evidence type="ECO:0000313" key="2">
    <source>
        <dbReference type="Proteomes" id="UP001054837"/>
    </source>
</evidence>
<dbReference type="Proteomes" id="UP001054837">
    <property type="component" value="Unassembled WGS sequence"/>
</dbReference>
<name>A0AAV4PR72_9ARAC</name>
<protein>
    <submittedName>
        <fullName evidence="1">Uncharacterized protein</fullName>
    </submittedName>
</protein>
<reference evidence="1 2" key="1">
    <citation type="submission" date="2021-06" db="EMBL/GenBank/DDBJ databases">
        <title>Caerostris darwini draft genome.</title>
        <authorList>
            <person name="Kono N."/>
            <person name="Arakawa K."/>
        </authorList>
    </citation>
    <scope>NUCLEOTIDE SEQUENCE [LARGE SCALE GENOMIC DNA]</scope>
</reference>
<comment type="caution">
    <text evidence="1">The sequence shown here is derived from an EMBL/GenBank/DDBJ whole genome shotgun (WGS) entry which is preliminary data.</text>
</comment>
<organism evidence="1 2">
    <name type="scientific">Caerostris darwini</name>
    <dbReference type="NCBI Taxonomy" id="1538125"/>
    <lineage>
        <taxon>Eukaryota</taxon>
        <taxon>Metazoa</taxon>
        <taxon>Ecdysozoa</taxon>
        <taxon>Arthropoda</taxon>
        <taxon>Chelicerata</taxon>
        <taxon>Arachnida</taxon>
        <taxon>Araneae</taxon>
        <taxon>Araneomorphae</taxon>
        <taxon>Entelegynae</taxon>
        <taxon>Araneoidea</taxon>
        <taxon>Araneidae</taxon>
        <taxon>Caerostris</taxon>
    </lineage>
</organism>
<accession>A0AAV4PR72</accession>
<keyword evidence="2" id="KW-1185">Reference proteome</keyword>
<dbReference type="EMBL" id="BPLQ01003309">
    <property type="protein sequence ID" value="GIX99556.1"/>
    <property type="molecule type" value="Genomic_DNA"/>
</dbReference>